<accession>A0A0T5ZXC2</accession>
<evidence type="ECO:0000313" key="1">
    <source>
        <dbReference type="EMBL" id="KRT67442.1"/>
    </source>
</evidence>
<proteinExistence type="predicted"/>
<comment type="caution">
    <text evidence="1">The sequence shown here is derived from an EMBL/GenBank/DDBJ whole genome shotgun (WGS) entry which is preliminary data.</text>
</comment>
<dbReference type="EMBL" id="LDXK01000003">
    <property type="protein sequence ID" value="KRT67442.1"/>
    <property type="molecule type" value="Genomic_DNA"/>
</dbReference>
<dbReference type="STRING" id="1576480.XU08_C0003G0118"/>
<reference evidence="1 2" key="1">
    <citation type="submission" date="2015-05" db="EMBL/GenBank/DDBJ databases">
        <title>Critical biogeochemical functions in the subsurface are associated with bacteria from new phyla and little studied lineages.</title>
        <authorList>
            <person name="Hug L.A."/>
            <person name="Thomas B.C."/>
            <person name="Sharon I."/>
            <person name="Brown C.T."/>
            <person name="Sharma R."/>
            <person name="Hettich R.L."/>
            <person name="Wilkins M.J."/>
            <person name="Williams K.H."/>
            <person name="Singh A."/>
            <person name="Banfield J.F."/>
        </authorList>
    </citation>
    <scope>NUCLEOTIDE SEQUENCE [LARGE SCALE GENOMIC DNA]</scope>
    <source>
        <strain evidence="1">CSP1-7</strain>
    </source>
</reference>
<sequence length="150" mass="17454">MKKRRETKRGRLAEEIKFFLGKNQTLYVSPGVGIGPGLCRIFVTRKNGRVSVWAAATSGSHFRFRRGSGNRSDPDFQIVNLDSGEAIEDILDRKFWGQFTWGQIFAYGDDKNFRRRVRRRIRQLVEEFEEHAAKELNAIPRPKRSKPSRK</sequence>
<organism evidence="1 2">
    <name type="scientific">candidate division WWE3 bacterium CSP1-7</name>
    <dbReference type="NCBI Taxonomy" id="1576480"/>
    <lineage>
        <taxon>Bacteria</taxon>
        <taxon>Katanobacteria</taxon>
    </lineage>
</organism>
<protein>
    <submittedName>
        <fullName evidence="1">Gwc1 protein</fullName>
    </submittedName>
</protein>
<dbReference type="AlphaFoldDB" id="A0A0T5ZXC2"/>
<name>A0A0T5ZXC2_UNCKA</name>
<dbReference type="Proteomes" id="UP000051297">
    <property type="component" value="Unassembled WGS sequence"/>
</dbReference>
<evidence type="ECO:0000313" key="2">
    <source>
        <dbReference type="Proteomes" id="UP000051297"/>
    </source>
</evidence>
<gene>
    <name evidence="1" type="primary">gwc1</name>
    <name evidence="1" type="ORF">XU08_C0003G0118</name>
</gene>